<organism evidence="2 3">
    <name type="scientific">Arthrobacter pullicola</name>
    <dbReference type="NCBI Taxonomy" id="2762224"/>
    <lineage>
        <taxon>Bacteria</taxon>
        <taxon>Bacillati</taxon>
        <taxon>Actinomycetota</taxon>
        <taxon>Actinomycetes</taxon>
        <taxon>Micrococcales</taxon>
        <taxon>Micrococcaceae</taxon>
        <taxon>Arthrobacter</taxon>
    </lineage>
</organism>
<dbReference type="Pfam" id="PF12697">
    <property type="entry name" value="Abhydrolase_6"/>
    <property type="match status" value="1"/>
</dbReference>
<reference evidence="2 3" key="1">
    <citation type="submission" date="2020-08" db="EMBL/GenBank/DDBJ databases">
        <title>A Genomic Blueprint of the Chicken Gut Microbiome.</title>
        <authorList>
            <person name="Gilroy R."/>
            <person name="Ravi A."/>
            <person name="Getino M."/>
            <person name="Pursley I."/>
            <person name="Horton D.L."/>
            <person name="Alikhan N.-F."/>
            <person name="Baker D."/>
            <person name="Gharbi K."/>
            <person name="Hall N."/>
            <person name="Watson M."/>
            <person name="Adriaenssens E.M."/>
            <person name="Foster-Nyarko E."/>
            <person name="Jarju S."/>
            <person name="Secka A."/>
            <person name="Antonio M."/>
            <person name="Oren A."/>
            <person name="Chaudhuri R."/>
            <person name="La Ragione R.M."/>
            <person name="Hildebrand F."/>
            <person name="Pallen M.J."/>
        </authorList>
    </citation>
    <scope>NUCLEOTIDE SEQUENCE [LARGE SCALE GENOMIC DNA]</scope>
    <source>
        <strain evidence="2 3">Sa2BUA2</strain>
    </source>
</reference>
<dbReference type="RefSeq" id="WP_191748393.1">
    <property type="nucleotide sequence ID" value="NZ_JACSQC010000007.1"/>
</dbReference>
<dbReference type="SUPFAM" id="SSF53474">
    <property type="entry name" value="alpha/beta-Hydrolases"/>
    <property type="match status" value="1"/>
</dbReference>
<feature type="domain" description="AB hydrolase-1" evidence="1">
    <location>
        <begin position="3"/>
        <end position="110"/>
    </location>
</feature>
<evidence type="ECO:0000313" key="3">
    <source>
        <dbReference type="Proteomes" id="UP000652763"/>
    </source>
</evidence>
<accession>A0ABR8YL33</accession>
<keyword evidence="2" id="KW-0378">Hydrolase</keyword>
<dbReference type="Gene3D" id="3.40.50.1820">
    <property type="entry name" value="alpha/beta hydrolase"/>
    <property type="match status" value="1"/>
</dbReference>
<dbReference type="Proteomes" id="UP000652763">
    <property type="component" value="Unassembled WGS sequence"/>
</dbReference>
<dbReference type="InterPro" id="IPR000073">
    <property type="entry name" value="AB_hydrolase_1"/>
</dbReference>
<name>A0ABR8YL33_9MICC</name>
<proteinExistence type="predicted"/>
<dbReference type="EMBL" id="JACSQC010000007">
    <property type="protein sequence ID" value="MBD8044928.1"/>
    <property type="molecule type" value="Genomic_DNA"/>
</dbReference>
<dbReference type="InterPro" id="IPR029058">
    <property type="entry name" value="AB_hydrolase_fold"/>
</dbReference>
<protein>
    <submittedName>
        <fullName evidence="2">Alpha/beta hydrolase</fullName>
    </submittedName>
</protein>
<sequence length="173" mass="18669">MDFLFIHGAGGWLDDQPLAEELRTRLGVPVAMARYPEEDMSAAAWFAELDRQRDALGPDLAIIGHSFGASMALLRLGGGWHGPLPRGLVLLATPFWGSEGWQAEYALPAGYELPAGLPLYLHHCRDDDTVPVDHLDRLAALLPGAVVRRHETGGHQFAGQMAAVADDVGLLIS</sequence>
<evidence type="ECO:0000259" key="1">
    <source>
        <dbReference type="Pfam" id="PF12697"/>
    </source>
</evidence>
<keyword evidence="3" id="KW-1185">Reference proteome</keyword>
<dbReference type="GO" id="GO:0016787">
    <property type="term" value="F:hydrolase activity"/>
    <property type="evidence" value="ECO:0007669"/>
    <property type="project" value="UniProtKB-KW"/>
</dbReference>
<comment type="caution">
    <text evidence="2">The sequence shown here is derived from an EMBL/GenBank/DDBJ whole genome shotgun (WGS) entry which is preliminary data.</text>
</comment>
<gene>
    <name evidence="2" type="ORF">H9638_14045</name>
</gene>
<evidence type="ECO:0000313" key="2">
    <source>
        <dbReference type="EMBL" id="MBD8044928.1"/>
    </source>
</evidence>